<dbReference type="Pfam" id="PF20769">
    <property type="entry name" value="YPEB_N"/>
    <property type="match status" value="1"/>
</dbReference>
<feature type="domain" description="Sporulation protein YpeB PepSY1 and PepSY2" evidence="1">
    <location>
        <begin position="185"/>
        <end position="375"/>
    </location>
</feature>
<evidence type="ECO:0000313" key="3">
    <source>
        <dbReference type="EMBL" id="MDO7905095.1"/>
    </source>
</evidence>
<evidence type="ECO:0000259" key="2">
    <source>
        <dbReference type="Pfam" id="PF20769"/>
    </source>
</evidence>
<evidence type="ECO:0000259" key="1">
    <source>
        <dbReference type="Pfam" id="PF14620"/>
    </source>
</evidence>
<name>A0ABT9C863_9BACL</name>
<keyword evidence="4" id="KW-1185">Reference proteome</keyword>
<dbReference type="RefSeq" id="WP_305022281.1">
    <property type="nucleotide sequence ID" value="NZ_JAUQTB010000001.1"/>
</dbReference>
<protein>
    <submittedName>
        <fullName evidence="3">Germination protein YpeB</fullName>
    </submittedName>
</protein>
<feature type="domain" description="Sporulation protein YpeB N-terminal" evidence="2">
    <location>
        <begin position="30"/>
        <end position="167"/>
    </location>
</feature>
<dbReference type="InterPro" id="IPR048402">
    <property type="entry name" value="YpeB_N"/>
</dbReference>
<sequence length="450" mass="51371">MYKRLSAVLFPVMTLFLIGALVWGYRENQEKNSVLIKAENQYQRAFHDLSYHMDRLHSELGNTLAVNTTSQGMHRKSLMNVWRLTSEAQNEINQLPLTLMPFNHAEDFLSRISNFAYQTSVRDLTKEPLSEREIKNLKSLYSSSDQITKDLQQVQSKVISNNLRWMDVEMAMASEHKQADNTIIDGFKTVDKKVTQYSELDWGPTIASIYDKRSVKKLDAAPESAEQIQQKAAEFAGANKQNVRVTEQGKGTEWASYTASVQDRGRTAYSMDFTRKGGKLISYENRREIGAKQVDRRTAQSRADRFLEQKGYPGMTAVSYDEYGNIGNFTYARKLGDVIVYPEKMTVRVGLDNGEVTGFQSSDYVYQLKQDRKMPKPKLDLKAARGYLNPDFKELYHRMALIKNDLSTEVLCYEFGGGINGTKYKIFINADNGQEESVEEIRSSKALAKM</sequence>
<accession>A0ABT9C863</accession>
<reference evidence="3 4" key="1">
    <citation type="submission" date="2023-07" db="EMBL/GenBank/DDBJ databases">
        <title>Paenibacillus sp. JX-17 nov. isolated from soil.</title>
        <authorList>
            <person name="Wan Y."/>
            <person name="Liu B."/>
        </authorList>
    </citation>
    <scope>NUCLEOTIDE SEQUENCE [LARGE SCALE GENOMIC DNA]</scope>
    <source>
        <strain evidence="3 4">JX-17</strain>
    </source>
</reference>
<dbReference type="InterPro" id="IPR014239">
    <property type="entry name" value="YpeB_PepSY1-2"/>
</dbReference>
<evidence type="ECO:0000313" key="4">
    <source>
        <dbReference type="Proteomes" id="UP001240171"/>
    </source>
</evidence>
<organism evidence="3 4">
    <name type="scientific">Paenibacillus lacisoli</name>
    <dbReference type="NCBI Taxonomy" id="3064525"/>
    <lineage>
        <taxon>Bacteria</taxon>
        <taxon>Bacillati</taxon>
        <taxon>Bacillota</taxon>
        <taxon>Bacilli</taxon>
        <taxon>Bacillales</taxon>
        <taxon>Paenibacillaceae</taxon>
        <taxon>Paenibacillus</taxon>
    </lineage>
</organism>
<comment type="caution">
    <text evidence="3">The sequence shown here is derived from an EMBL/GenBank/DDBJ whole genome shotgun (WGS) entry which is preliminary data.</text>
</comment>
<dbReference type="NCBIfam" id="TIGR02889">
    <property type="entry name" value="spore_YpeB"/>
    <property type="match status" value="1"/>
</dbReference>
<proteinExistence type="predicted"/>
<dbReference type="EMBL" id="JAUQTB010000001">
    <property type="protein sequence ID" value="MDO7905095.1"/>
    <property type="molecule type" value="Genomic_DNA"/>
</dbReference>
<dbReference type="Proteomes" id="UP001240171">
    <property type="component" value="Unassembled WGS sequence"/>
</dbReference>
<gene>
    <name evidence="3" type="primary">ypeB</name>
    <name evidence="3" type="ORF">Q5741_01545</name>
</gene>
<dbReference type="Pfam" id="PF14620">
    <property type="entry name" value="YPEB_PepSY1-2"/>
    <property type="match status" value="1"/>
</dbReference>